<evidence type="ECO:0000313" key="2">
    <source>
        <dbReference type="EMBL" id="GGA87974.1"/>
    </source>
</evidence>
<dbReference type="Proteomes" id="UP000607559">
    <property type="component" value="Unassembled WGS sequence"/>
</dbReference>
<dbReference type="PROSITE" id="PS51257">
    <property type="entry name" value="PROKAR_LIPOPROTEIN"/>
    <property type="match status" value="1"/>
</dbReference>
<comment type="caution">
    <text evidence="2">The sequence shown here is derived from an EMBL/GenBank/DDBJ whole genome shotgun (WGS) entry which is preliminary data.</text>
</comment>
<keyword evidence="1" id="KW-1133">Transmembrane helix</keyword>
<organism evidence="2 3">
    <name type="scientific">Puia dinghuensis</name>
    <dbReference type="NCBI Taxonomy" id="1792502"/>
    <lineage>
        <taxon>Bacteria</taxon>
        <taxon>Pseudomonadati</taxon>
        <taxon>Bacteroidota</taxon>
        <taxon>Chitinophagia</taxon>
        <taxon>Chitinophagales</taxon>
        <taxon>Chitinophagaceae</taxon>
        <taxon>Puia</taxon>
    </lineage>
</organism>
<proteinExistence type="predicted"/>
<reference evidence="2" key="2">
    <citation type="submission" date="2020-09" db="EMBL/GenBank/DDBJ databases">
        <authorList>
            <person name="Sun Q."/>
            <person name="Zhou Y."/>
        </authorList>
    </citation>
    <scope>NUCLEOTIDE SEQUENCE</scope>
    <source>
        <strain evidence="2">CGMCC 1.15448</strain>
    </source>
</reference>
<keyword evidence="1" id="KW-0472">Membrane</keyword>
<dbReference type="RefSeq" id="WP_188928950.1">
    <property type="nucleotide sequence ID" value="NZ_BMJC01000001.1"/>
</dbReference>
<evidence type="ECO:0000256" key="1">
    <source>
        <dbReference type="SAM" id="Phobius"/>
    </source>
</evidence>
<name>A0A8J2U9P2_9BACT</name>
<protein>
    <recommendedName>
        <fullName evidence="4">DUF4350 domain-containing protein</fullName>
    </recommendedName>
</protein>
<dbReference type="EMBL" id="BMJC01000001">
    <property type="protein sequence ID" value="GGA87974.1"/>
    <property type="molecule type" value="Genomic_DNA"/>
</dbReference>
<reference evidence="2" key="1">
    <citation type="journal article" date="2014" name="Int. J. Syst. Evol. Microbiol.">
        <title>Complete genome sequence of Corynebacterium casei LMG S-19264T (=DSM 44701T), isolated from a smear-ripened cheese.</title>
        <authorList>
            <consortium name="US DOE Joint Genome Institute (JGI-PGF)"/>
            <person name="Walter F."/>
            <person name="Albersmeier A."/>
            <person name="Kalinowski J."/>
            <person name="Ruckert C."/>
        </authorList>
    </citation>
    <scope>NUCLEOTIDE SEQUENCE</scope>
    <source>
        <strain evidence="2">CGMCC 1.15448</strain>
    </source>
</reference>
<keyword evidence="1" id="KW-0812">Transmembrane</keyword>
<accession>A0A8J2U9P2</accession>
<sequence>MNVKRGCIAGLLLVVLFASCTGGNEKKLNRRVSLRRNDRNPYGASIAYEGLTSMFPDADISVSSANPQALSGGEGKKALICIGTRVEATASEVATLMNFVSDGNLVFISAMGMSDTLLHALGIRTSYAFRFRMARTDDMDSLTVGVYSPVNTGYTTFTYPGDGYASYITTLDSQYTSILGRDGSGHPNFVRITYKGGGAIYLHFAPLAFSNFFLLHKQNIGYYENALSYMSPSVKQVFWDDYFRYDHGRSFSAFQYILGNVALRWGFWLLLLLFVLIYAFDSKRRQRMIPVINPLRNTSLDFVRTIGRLYFQRRDNRNLATKMAVHFMDQVRTRYHLPVPALDEELVKRLSYRTGYPKEQLQWLVDYMQQLPARGAIPDEELLHFHQQLEAFYKHT</sequence>
<keyword evidence="3" id="KW-1185">Reference proteome</keyword>
<evidence type="ECO:0000313" key="3">
    <source>
        <dbReference type="Proteomes" id="UP000607559"/>
    </source>
</evidence>
<gene>
    <name evidence="2" type="ORF">GCM10011511_08880</name>
</gene>
<feature type="transmembrane region" description="Helical" evidence="1">
    <location>
        <begin position="262"/>
        <end position="280"/>
    </location>
</feature>
<dbReference type="AlphaFoldDB" id="A0A8J2U9P2"/>
<evidence type="ECO:0008006" key="4">
    <source>
        <dbReference type="Google" id="ProtNLM"/>
    </source>
</evidence>